<name>A0A157PLP2_9BORD</name>
<dbReference type="EMBL" id="FKBS01000014">
    <property type="protein sequence ID" value="SAI34453.1"/>
    <property type="molecule type" value="Genomic_DNA"/>
</dbReference>
<sequence>MLVRLTFDDGPGPSTPDLLDVLRDASCRATFFLLGGNLAAGWEVAVRMATEGHVLGNHTYSHARAGELPQAGLAAEIDATDALIRKVYMDAGLKPSASIPLRLPYGVQPEDPRVRVLEGLGRESLGWTLILDDWHQPQPAPDVLLASIGRHVEEQGRAGQDVLLCLHDGSRHREARPATVETVRRLLIDPHLRALVRESGPAGIP</sequence>
<gene>
    <name evidence="2" type="primary">pdaA_2</name>
    <name evidence="2" type="ORF">SAMEA1982600_02809</name>
</gene>
<dbReference type="EC" id="3.-.-.-" evidence="2"/>
<keyword evidence="2" id="KW-0378">Hydrolase</keyword>
<dbReference type="PANTHER" id="PTHR10587">
    <property type="entry name" value="GLYCOSYL TRANSFERASE-RELATED"/>
    <property type="match status" value="1"/>
</dbReference>
<dbReference type="Pfam" id="PF01522">
    <property type="entry name" value="Polysacc_deac_1"/>
    <property type="match status" value="1"/>
</dbReference>
<dbReference type="CDD" id="cd10917">
    <property type="entry name" value="CE4_NodB_like_6s_7s"/>
    <property type="match status" value="1"/>
</dbReference>
<dbReference type="OrthoDB" id="9074860at2"/>
<dbReference type="AlphaFoldDB" id="A0A157PLP2"/>
<dbReference type="GO" id="GO:0005975">
    <property type="term" value="P:carbohydrate metabolic process"/>
    <property type="evidence" value="ECO:0007669"/>
    <property type="project" value="InterPro"/>
</dbReference>
<proteinExistence type="predicted"/>
<accession>A0A157PLP2</accession>
<dbReference type="RefSeq" id="WP_066413212.1">
    <property type="nucleotide sequence ID" value="NZ_FKBS01000014.1"/>
</dbReference>
<dbReference type="InterPro" id="IPR002509">
    <property type="entry name" value="NODB_dom"/>
</dbReference>
<evidence type="ECO:0000259" key="1">
    <source>
        <dbReference type="PROSITE" id="PS51677"/>
    </source>
</evidence>
<dbReference type="GO" id="GO:0016810">
    <property type="term" value="F:hydrolase activity, acting on carbon-nitrogen (but not peptide) bonds"/>
    <property type="evidence" value="ECO:0007669"/>
    <property type="project" value="InterPro"/>
</dbReference>
<dbReference type="InterPro" id="IPR050248">
    <property type="entry name" value="Polysacc_deacetylase_ArnD"/>
</dbReference>
<evidence type="ECO:0000313" key="3">
    <source>
        <dbReference type="Proteomes" id="UP000077037"/>
    </source>
</evidence>
<dbReference type="Gene3D" id="3.20.20.370">
    <property type="entry name" value="Glycoside hydrolase/deacetylase"/>
    <property type="match status" value="1"/>
</dbReference>
<dbReference type="PROSITE" id="PS51677">
    <property type="entry name" value="NODB"/>
    <property type="match status" value="1"/>
</dbReference>
<dbReference type="InterPro" id="IPR011330">
    <property type="entry name" value="Glyco_hydro/deAcase_b/a-brl"/>
</dbReference>
<dbReference type="Proteomes" id="UP000077037">
    <property type="component" value="Unassembled WGS sequence"/>
</dbReference>
<reference evidence="2 3" key="1">
    <citation type="submission" date="2016-03" db="EMBL/GenBank/DDBJ databases">
        <authorList>
            <consortium name="Pathogen Informatics"/>
        </authorList>
    </citation>
    <scope>NUCLEOTIDE SEQUENCE [LARGE SCALE GENOMIC DNA]</scope>
    <source>
        <strain evidence="2 3">NCTC13364</strain>
    </source>
</reference>
<evidence type="ECO:0000313" key="2">
    <source>
        <dbReference type="EMBL" id="SAI34453.1"/>
    </source>
</evidence>
<organism evidence="2 3">
    <name type="scientific">Bordetella ansorpii</name>
    <dbReference type="NCBI Taxonomy" id="288768"/>
    <lineage>
        <taxon>Bacteria</taxon>
        <taxon>Pseudomonadati</taxon>
        <taxon>Pseudomonadota</taxon>
        <taxon>Betaproteobacteria</taxon>
        <taxon>Burkholderiales</taxon>
        <taxon>Alcaligenaceae</taxon>
        <taxon>Bordetella</taxon>
    </lineage>
</organism>
<feature type="domain" description="NodB homology" evidence="1">
    <location>
        <begin position="1"/>
        <end position="205"/>
    </location>
</feature>
<dbReference type="SUPFAM" id="SSF88713">
    <property type="entry name" value="Glycoside hydrolase/deacetylase"/>
    <property type="match status" value="1"/>
</dbReference>
<protein>
    <submittedName>
        <fullName evidence="2">Probable polysaccharide deacetylase pdaA</fullName>
        <ecNumber evidence="2">3.-.-.-</ecNumber>
    </submittedName>
</protein>